<keyword evidence="6" id="KW-0690">Ribosome biogenesis</keyword>
<evidence type="ECO:0000256" key="11">
    <source>
        <dbReference type="ARBA" id="ARBA00022777"/>
    </source>
</evidence>
<keyword evidence="10 17" id="KW-0547">Nucleotide-binding</keyword>
<feature type="active site" description="4-aspartylphosphate intermediate" evidence="18">
    <location>
        <position position="364"/>
    </location>
</feature>
<evidence type="ECO:0000256" key="12">
    <source>
        <dbReference type="ARBA" id="ARBA00022801"/>
    </source>
</evidence>
<dbReference type="OrthoDB" id="205248at2759"/>
<evidence type="ECO:0000256" key="7">
    <source>
        <dbReference type="ARBA" id="ARBA00022527"/>
    </source>
</evidence>
<evidence type="ECO:0000256" key="21">
    <source>
        <dbReference type="SAM" id="MobiDB-lite"/>
    </source>
</evidence>
<evidence type="ECO:0000256" key="10">
    <source>
        <dbReference type="ARBA" id="ARBA00022741"/>
    </source>
</evidence>
<feature type="region of interest" description="Disordered" evidence="21">
    <location>
        <begin position="499"/>
        <end position="613"/>
    </location>
</feature>
<keyword evidence="5" id="KW-0963">Cytoplasm</keyword>
<evidence type="ECO:0000313" key="23">
    <source>
        <dbReference type="EMBL" id="KLT45075.1"/>
    </source>
</evidence>
<feature type="compositionally biased region" description="Basic and acidic residues" evidence="21">
    <location>
        <begin position="156"/>
        <end position="173"/>
    </location>
</feature>
<evidence type="ECO:0000256" key="15">
    <source>
        <dbReference type="ARBA" id="ARBA00047899"/>
    </source>
</evidence>
<dbReference type="PANTHER" id="PTHR45723">
    <property type="entry name" value="SERINE/THREONINE-PROTEIN KINASE RIO1"/>
    <property type="match status" value="1"/>
</dbReference>
<dbReference type="GO" id="GO:0016787">
    <property type="term" value="F:hydrolase activity"/>
    <property type="evidence" value="ECO:0007669"/>
    <property type="project" value="UniProtKB-KW"/>
</dbReference>
<dbReference type="GO" id="GO:0004674">
    <property type="term" value="F:protein serine/threonine kinase activity"/>
    <property type="evidence" value="ECO:0007669"/>
    <property type="project" value="UniProtKB-KW"/>
</dbReference>
<dbReference type="Pfam" id="PF01163">
    <property type="entry name" value="RIO1"/>
    <property type="match status" value="1"/>
</dbReference>
<keyword evidence="7 17" id="KW-0723">Serine/threonine-protein kinase</keyword>
<evidence type="ECO:0000256" key="18">
    <source>
        <dbReference type="PIRSR" id="PIRSR038147-1"/>
    </source>
</evidence>
<proteinExistence type="inferred from homology"/>
<evidence type="ECO:0000256" key="2">
    <source>
        <dbReference type="ARBA" id="ARBA00009196"/>
    </source>
</evidence>
<keyword evidence="13 17" id="KW-0067">ATP-binding</keyword>
<evidence type="ECO:0000256" key="13">
    <source>
        <dbReference type="ARBA" id="ARBA00022840"/>
    </source>
</evidence>
<evidence type="ECO:0000256" key="1">
    <source>
        <dbReference type="ARBA" id="ARBA00004496"/>
    </source>
</evidence>
<feature type="binding site" evidence="19">
    <location>
        <position position="230"/>
    </location>
    <ligand>
        <name>ATP</name>
        <dbReference type="ChEBI" id="CHEBI:30616"/>
    </ligand>
</feature>
<evidence type="ECO:0000256" key="19">
    <source>
        <dbReference type="PIRSR" id="PIRSR038147-2"/>
    </source>
</evidence>
<dbReference type="SUPFAM" id="SSF56112">
    <property type="entry name" value="Protein kinase-like (PK-like)"/>
    <property type="match status" value="1"/>
</dbReference>
<keyword evidence="9" id="KW-0479">Metal-binding</keyword>
<dbReference type="EC" id="2.7.11.1" evidence="3 17"/>
<dbReference type="Gene3D" id="3.30.200.20">
    <property type="entry name" value="Phosphorylase Kinase, domain 1"/>
    <property type="match status" value="1"/>
</dbReference>
<sequence>MSEAHPPDQPAPVVPDVEEVAEAPALRPDGKGYIDDAATELCDDSEGSSVEESLDSADERSHGGWPEAEEPQSEEEDEDWGVENEDWELADGDFTKQYNRVRQAYTAVGGSAQPLPARNAHAPKAMKPAPSKAGSLGKALVNPALLGGVGHNPKSAAERQNQKDKADRATHEQVLDNRTRETLQKLVNRGYFEVIAGCISTGKEANVYLAHPGTDTPSEPFPYPAAVAVKIYRTSILNFRARQKYIEGEHRFAGGYSSSKNARKLVRLWAEKELRNLRRLVQGGVRAPIVIEQRSNVLVMEFLGRDGVASPRLRDADLSNSKLARLYGELLVTMRRMYHSCQLVHADLSDYNVLYHDSHVYIIDVGQSVEHDHPRAFDFLRTDIRNVEEFFSKRSGGEVRTLGLRRAWSFIVDESVGLAKEDEAGDEGEDRLLDVLREWLERPEEKSEATEVDDAVFFSSYIPRTLGEVYDPERDIDILKSGKGDQLIYAGITQLDISGKGAEDEATPEEKAEDEAEGGTEAEAEAKAEAEEMQPEAKGRRESKTVRWADWETEPDAEVDPDAFDRKPRGFRHEDKESKKERKKALKEENREKRKNKMPKGEKARLIKKSSGR</sequence>
<dbReference type="Gene3D" id="1.10.510.10">
    <property type="entry name" value="Transferase(Phosphotransferase) domain 1"/>
    <property type="match status" value="1"/>
</dbReference>
<dbReference type="InterPro" id="IPR017407">
    <property type="entry name" value="Ser/Thr_kinase_Rio1"/>
</dbReference>
<comment type="similarity">
    <text evidence="2 17">Belongs to the protein kinase superfamily. RIO-type Ser/Thr kinase family.</text>
</comment>
<evidence type="ECO:0000256" key="20">
    <source>
        <dbReference type="PIRSR" id="PIRSR038147-3"/>
    </source>
</evidence>
<dbReference type="EMBL" id="KQ087183">
    <property type="protein sequence ID" value="KLT45075.1"/>
    <property type="molecule type" value="Genomic_DNA"/>
</dbReference>
<feature type="compositionally biased region" description="Acidic residues" evidence="21">
    <location>
        <begin position="551"/>
        <end position="562"/>
    </location>
</feature>
<dbReference type="PIRSF" id="PIRSF038147">
    <property type="entry name" value="Ser/Thr_PK_RIO1"/>
    <property type="match status" value="1"/>
</dbReference>
<evidence type="ECO:0000256" key="4">
    <source>
        <dbReference type="ARBA" id="ARBA00016038"/>
    </source>
</evidence>
<dbReference type="STRING" id="879819.A0A0J0XVG6"/>
<dbReference type="GO" id="GO:0046872">
    <property type="term" value="F:metal ion binding"/>
    <property type="evidence" value="ECO:0007669"/>
    <property type="project" value="UniProtKB-KW"/>
</dbReference>
<feature type="domain" description="RIO kinase" evidence="22">
    <location>
        <begin position="164"/>
        <end position="413"/>
    </location>
</feature>
<evidence type="ECO:0000256" key="14">
    <source>
        <dbReference type="ARBA" id="ARBA00022842"/>
    </source>
</evidence>
<evidence type="ECO:0000313" key="24">
    <source>
        <dbReference type="Proteomes" id="UP000053611"/>
    </source>
</evidence>
<feature type="compositionally biased region" description="Basic and acidic residues" evidence="21">
    <location>
        <begin position="524"/>
        <end position="550"/>
    </location>
</feature>
<accession>A0A0J0XVG6</accession>
<feature type="compositionally biased region" description="Acidic residues" evidence="21">
    <location>
        <begin position="37"/>
        <end position="46"/>
    </location>
</feature>
<evidence type="ECO:0000256" key="6">
    <source>
        <dbReference type="ARBA" id="ARBA00022517"/>
    </source>
</evidence>
<evidence type="ECO:0000256" key="16">
    <source>
        <dbReference type="ARBA" id="ARBA00048679"/>
    </source>
</evidence>
<dbReference type="InterPro" id="IPR011009">
    <property type="entry name" value="Kinase-like_dom_sf"/>
</dbReference>
<comment type="catalytic activity">
    <reaction evidence="15 17">
        <text>L-threonyl-[protein] + ATP = O-phospho-L-threonyl-[protein] + ADP + H(+)</text>
        <dbReference type="Rhea" id="RHEA:46608"/>
        <dbReference type="Rhea" id="RHEA-COMP:11060"/>
        <dbReference type="Rhea" id="RHEA-COMP:11605"/>
        <dbReference type="ChEBI" id="CHEBI:15378"/>
        <dbReference type="ChEBI" id="CHEBI:30013"/>
        <dbReference type="ChEBI" id="CHEBI:30616"/>
        <dbReference type="ChEBI" id="CHEBI:61977"/>
        <dbReference type="ChEBI" id="CHEBI:456216"/>
        <dbReference type="EC" id="2.7.11.1"/>
    </reaction>
</comment>
<feature type="active site" description="Proton acceptor" evidence="18">
    <location>
        <position position="347"/>
    </location>
</feature>
<evidence type="ECO:0000256" key="17">
    <source>
        <dbReference type="PIRNR" id="PIRNR038147"/>
    </source>
</evidence>
<dbReference type="GO" id="GO:0042254">
    <property type="term" value="P:ribosome biogenesis"/>
    <property type="evidence" value="ECO:0007669"/>
    <property type="project" value="UniProtKB-KW"/>
</dbReference>
<keyword evidence="8 17" id="KW-0808">Transferase</keyword>
<feature type="binding site" evidence="20">
    <location>
        <position position="352"/>
    </location>
    <ligand>
        <name>Mg(2+)</name>
        <dbReference type="ChEBI" id="CHEBI:18420"/>
    </ligand>
</feature>
<keyword evidence="14" id="KW-0460">Magnesium</keyword>
<dbReference type="SMART" id="SM00090">
    <property type="entry name" value="RIO"/>
    <property type="match status" value="1"/>
</dbReference>
<keyword evidence="24" id="KW-1185">Reference proteome</keyword>
<name>A0A0J0XVG6_9TREE</name>
<feature type="region of interest" description="Disordered" evidence="21">
    <location>
        <begin position="1"/>
        <end position="84"/>
    </location>
</feature>
<comment type="catalytic activity">
    <reaction evidence="16 17">
        <text>L-seryl-[protein] + ATP = O-phospho-L-seryl-[protein] + ADP + H(+)</text>
        <dbReference type="Rhea" id="RHEA:17989"/>
        <dbReference type="Rhea" id="RHEA-COMP:9863"/>
        <dbReference type="Rhea" id="RHEA-COMP:11604"/>
        <dbReference type="ChEBI" id="CHEBI:15378"/>
        <dbReference type="ChEBI" id="CHEBI:29999"/>
        <dbReference type="ChEBI" id="CHEBI:30616"/>
        <dbReference type="ChEBI" id="CHEBI:83421"/>
        <dbReference type="ChEBI" id="CHEBI:456216"/>
        <dbReference type="EC" id="2.7.11.1"/>
    </reaction>
</comment>
<dbReference type="InterPro" id="IPR000687">
    <property type="entry name" value="RIO_kinase"/>
</dbReference>
<protein>
    <recommendedName>
        <fullName evidence="4 17">Serine/threonine-protein kinase RIO1</fullName>
        <ecNumber evidence="3 17">2.7.11.1</ecNumber>
    </recommendedName>
</protein>
<gene>
    <name evidence="23" type="ORF">CC85DRAFT_270130</name>
</gene>
<comment type="subcellular location">
    <subcellularLocation>
        <location evidence="1">Cytoplasm</location>
    </subcellularLocation>
</comment>
<dbReference type="GO" id="GO:0005737">
    <property type="term" value="C:cytoplasm"/>
    <property type="evidence" value="ECO:0007669"/>
    <property type="project" value="UniProtKB-SubCell"/>
</dbReference>
<dbReference type="Proteomes" id="UP000053611">
    <property type="component" value="Unassembled WGS sequence"/>
</dbReference>
<dbReference type="GO" id="GO:0106310">
    <property type="term" value="F:protein serine kinase activity"/>
    <property type="evidence" value="ECO:0007669"/>
    <property type="project" value="RHEA"/>
</dbReference>
<evidence type="ECO:0000259" key="22">
    <source>
        <dbReference type="SMART" id="SM00090"/>
    </source>
</evidence>
<feature type="compositionally biased region" description="Acidic residues" evidence="21">
    <location>
        <begin position="67"/>
        <end position="84"/>
    </location>
</feature>
<dbReference type="AlphaFoldDB" id="A0A0J0XVG6"/>
<keyword evidence="11 17" id="KW-0418">Kinase</keyword>
<dbReference type="RefSeq" id="XP_018281566.1">
    <property type="nucleotide sequence ID" value="XM_018421185.1"/>
</dbReference>
<feature type="binding site" evidence="19">
    <location>
        <position position="303"/>
    </location>
    <ligand>
        <name>ATP</name>
        <dbReference type="ChEBI" id="CHEBI:30616"/>
    </ligand>
</feature>
<dbReference type="GO" id="GO:0005524">
    <property type="term" value="F:ATP binding"/>
    <property type="evidence" value="ECO:0007669"/>
    <property type="project" value="UniProtKB-KW"/>
</dbReference>
<feature type="compositionally biased region" description="Acidic residues" evidence="21">
    <location>
        <begin position="504"/>
        <end position="523"/>
    </location>
</feature>
<organism evidence="23 24">
    <name type="scientific">Cutaneotrichosporon oleaginosum</name>
    <dbReference type="NCBI Taxonomy" id="879819"/>
    <lineage>
        <taxon>Eukaryota</taxon>
        <taxon>Fungi</taxon>
        <taxon>Dikarya</taxon>
        <taxon>Basidiomycota</taxon>
        <taxon>Agaricomycotina</taxon>
        <taxon>Tremellomycetes</taxon>
        <taxon>Trichosporonales</taxon>
        <taxon>Trichosporonaceae</taxon>
        <taxon>Cutaneotrichosporon</taxon>
    </lineage>
</organism>
<feature type="compositionally biased region" description="Basic and acidic residues" evidence="21">
    <location>
        <begin position="563"/>
        <end position="592"/>
    </location>
</feature>
<dbReference type="InterPro" id="IPR051272">
    <property type="entry name" value="RIO-type_Ser/Thr_kinase"/>
</dbReference>
<evidence type="ECO:0000256" key="8">
    <source>
        <dbReference type="ARBA" id="ARBA00022679"/>
    </source>
</evidence>
<feature type="region of interest" description="Disordered" evidence="21">
    <location>
        <begin position="148"/>
        <end position="173"/>
    </location>
</feature>
<dbReference type="CDD" id="cd05147">
    <property type="entry name" value="RIO1_euk"/>
    <property type="match status" value="1"/>
</dbReference>
<dbReference type="GeneID" id="28981788"/>
<feature type="binding site" evidence="20">
    <location>
        <position position="364"/>
    </location>
    <ligand>
        <name>Mg(2+)</name>
        <dbReference type="ChEBI" id="CHEBI:18420"/>
    </ligand>
</feature>
<reference evidence="23 24" key="1">
    <citation type="submission" date="2015-03" db="EMBL/GenBank/DDBJ databases">
        <title>Genomics and transcriptomics of the oil-accumulating basidiomycete yeast T. oleaginosus allow insights into substrate utilization and the diverse evolutionary trajectories of mating systems in fungi.</title>
        <authorList>
            <consortium name="DOE Joint Genome Institute"/>
            <person name="Kourist R."/>
            <person name="Kracht O."/>
            <person name="Bracharz F."/>
            <person name="Lipzen A."/>
            <person name="Nolan M."/>
            <person name="Ohm R."/>
            <person name="Grigoriev I."/>
            <person name="Sun S."/>
            <person name="Heitman J."/>
            <person name="Bruck T."/>
            <person name="Nowrousian M."/>
        </authorList>
    </citation>
    <scope>NUCLEOTIDE SEQUENCE [LARGE SCALE GENOMIC DNA]</scope>
    <source>
        <strain evidence="23 24">IBC0246</strain>
    </source>
</reference>
<keyword evidence="12" id="KW-0378">Hydrolase</keyword>
<evidence type="ECO:0000256" key="3">
    <source>
        <dbReference type="ARBA" id="ARBA00012513"/>
    </source>
</evidence>
<evidence type="ECO:0000256" key="5">
    <source>
        <dbReference type="ARBA" id="ARBA00022490"/>
    </source>
</evidence>
<comment type="cofactor">
    <cofactor evidence="20">
        <name>Mg(2+)</name>
        <dbReference type="ChEBI" id="CHEBI:18420"/>
    </cofactor>
</comment>
<dbReference type="InterPro" id="IPR018934">
    <property type="entry name" value="RIO_dom"/>
</dbReference>
<evidence type="ECO:0000256" key="9">
    <source>
        <dbReference type="ARBA" id="ARBA00022723"/>
    </source>
</evidence>